<comment type="caution">
    <text evidence="8">Lacks conserved residue(s) required for the propagation of feature annotation.</text>
</comment>
<dbReference type="PANTHER" id="PTHR23264">
    <property type="entry name" value="NUCLEOTIDE-BINDING PROTEIN NBP35 YEAST -RELATED"/>
    <property type="match status" value="1"/>
</dbReference>
<keyword evidence="1 8" id="KW-0004">4Fe-4S</keyword>
<evidence type="ECO:0000313" key="9">
    <source>
        <dbReference type="EMBL" id="KIW03404.1"/>
    </source>
</evidence>
<dbReference type="AlphaFoldDB" id="A0A0D2AW66"/>
<dbReference type="RefSeq" id="XP_016213273.1">
    <property type="nucleotide sequence ID" value="XM_016359134.1"/>
</dbReference>
<comment type="subcellular location">
    <subcellularLocation>
        <location evidence="8">Cytoplasm</location>
    </subcellularLocation>
</comment>
<feature type="binding site" evidence="8">
    <location>
        <position position="52"/>
    </location>
    <ligand>
        <name>[4Fe-4S] cluster</name>
        <dbReference type="ChEBI" id="CHEBI:49883"/>
        <label>1</label>
    </ligand>
</feature>
<dbReference type="InParanoid" id="A0A0D2AW66"/>
<keyword evidence="4 8" id="KW-0547">Nucleotide-binding</keyword>
<dbReference type="FunCoup" id="A0A0D2AW66">
    <property type="interactions" value="586"/>
</dbReference>
<evidence type="ECO:0000256" key="4">
    <source>
        <dbReference type="ARBA" id="ARBA00022741"/>
    </source>
</evidence>
<keyword evidence="10" id="KW-1185">Reference proteome</keyword>
<protein>
    <submittedName>
        <fullName evidence="9">Uncharacterized protein</fullName>
    </submittedName>
</protein>
<accession>A0A0D2AW66</accession>
<evidence type="ECO:0000256" key="3">
    <source>
        <dbReference type="ARBA" id="ARBA00022723"/>
    </source>
</evidence>
<dbReference type="SUPFAM" id="SSF52540">
    <property type="entry name" value="P-loop containing nucleoside triphosphate hydrolases"/>
    <property type="match status" value="1"/>
</dbReference>
<dbReference type="GO" id="GO:0046872">
    <property type="term" value="F:metal ion binding"/>
    <property type="evidence" value="ECO:0007669"/>
    <property type="project" value="UniProtKB-KW"/>
</dbReference>
<evidence type="ECO:0000256" key="5">
    <source>
        <dbReference type="ARBA" id="ARBA00022840"/>
    </source>
</evidence>
<dbReference type="GO" id="GO:0051539">
    <property type="term" value="F:4 iron, 4 sulfur cluster binding"/>
    <property type="evidence" value="ECO:0007669"/>
    <property type="project" value="UniProtKB-UniRule"/>
</dbReference>
<dbReference type="Pfam" id="PF10609">
    <property type="entry name" value="ParA"/>
    <property type="match status" value="1"/>
</dbReference>
<comment type="similarity">
    <text evidence="8">Belongs to the Mrp/NBP35 ATP-binding proteins family. NUBP1/NBP35 subfamily.</text>
</comment>
<evidence type="ECO:0000313" key="10">
    <source>
        <dbReference type="Proteomes" id="UP000053259"/>
    </source>
</evidence>
<keyword evidence="6 8" id="KW-0408">Iron</keyword>
<organism evidence="9 10">
    <name type="scientific">Verruconis gallopava</name>
    <dbReference type="NCBI Taxonomy" id="253628"/>
    <lineage>
        <taxon>Eukaryota</taxon>
        <taxon>Fungi</taxon>
        <taxon>Dikarya</taxon>
        <taxon>Ascomycota</taxon>
        <taxon>Pezizomycotina</taxon>
        <taxon>Dothideomycetes</taxon>
        <taxon>Pleosporomycetidae</taxon>
        <taxon>Venturiales</taxon>
        <taxon>Sympoventuriaceae</taxon>
        <taxon>Verruconis</taxon>
    </lineage>
</organism>
<feature type="binding site" evidence="8">
    <location>
        <position position="58"/>
    </location>
    <ligand>
        <name>[4Fe-4S] cluster</name>
        <dbReference type="ChEBI" id="CHEBI:49883"/>
        <label>1</label>
    </ligand>
</feature>
<dbReference type="CDD" id="cd02037">
    <property type="entry name" value="Mrp_NBP35"/>
    <property type="match status" value="1"/>
</dbReference>
<dbReference type="OrthoDB" id="1741334at2759"/>
<evidence type="ECO:0000256" key="7">
    <source>
        <dbReference type="ARBA" id="ARBA00023014"/>
    </source>
</evidence>
<dbReference type="VEuPathDB" id="FungiDB:PV09_05609"/>
<evidence type="ECO:0000256" key="6">
    <source>
        <dbReference type="ARBA" id="ARBA00023004"/>
    </source>
</evidence>
<name>A0A0D2AW66_9PEZI</name>
<feature type="binding site" evidence="8">
    <location>
        <position position="49"/>
    </location>
    <ligand>
        <name>[4Fe-4S] cluster</name>
        <dbReference type="ChEBI" id="CHEBI:49883"/>
        <label>1</label>
    </ligand>
</feature>
<keyword evidence="7 8" id="KW-0411">Iron-sulfur</keyword>
<dbReference type="InterPro" id="IPR028601">
    <property type="entry name" value="NUBP1/Nbp35"/>
</dbReference>
<keyword evidence="5 8" id="KW-0067">ATP-binding</keyword>
<dbReference type="HOGENOM" id="CLU_024839_0_1_1"/>
<dbReference type="InterPro" id="IPR019591">
    <property type="entry name" value="Mrp/NBP35_ATP-bd"/>
</dbReference>
<dbReference type="GO" id="GO:0005524">
    <property type="term" value="F:ATP binding"/>
    <property type="evidence" value="ECO:0007669"/>
    <property type="project" value="UniProtKB-KW"/>
</dbReference>
<sequence>MVPTLEVTVAEAASETLSATLKAAPALIAPEPEHCPGPESEQAGKADSCAGCPNQAICASTPKGPDPDLPIVKERLRGVKRKVLVLSGKGGVGKSTFSALFAQGFSNLNRKNKRSKMELGEGEIENHYDSPPTVGLMDTDLCGPSIPRMLLGDSSASTSVHTTASGWEPVWASDTLAVMSIQFMLPDQDSAVIWRGPKKNGLIKRFLKDVEWGDLDLLVVDTPPGTSDEHLSVQSYLKESGVDGAVLVTTPQEVALLDVRRELDFCRKAEIPVIGIVENMSGFVCPNPNCGKESQIFRPTTGGAKKLCEDERVPFLGAVPLDPRIGMACDFGESFLEAFPHSPAAQRIVDVVKRVGQAIGMDMT</sequence>
<feature type="binding site" evidence="8">
    <location>
        <begin position="88"/>
        <end position="95"/>
    </location>
    <ligand>
        <name>ATP</name>
        <dbReference type="ChEBI" id="CHEBI:30616"/>
    </ligand>
</feature>
<gene>
    <name evidence="8" type="primary">NBP35</name>
    <name evidence="9" type="ORF">PV09_05609</name>
</gene>
<feature type="binding site" evidence="8">
    <location>
        <position position="35"/>
    </location>
    <ligand>
        <name>[4Fe-4S] cluster</name>
        <dbReference type="ChEBI" id="CHEBI:49883"/>
        <label>1</label>
    </ligand>
</feature>
<comment type="function">
    <text evidence="8">Component of the cytosolic iron-sulfur (Fe/S) protein assembly (CIA) machinery. Required for maturation of extramitochondrial Fe-S proteins. The NBP35-CFD1 heterotetramer forms a Fe-S scaffold complex, mediating the de novo assembly of an Fe-S cluster and its transfer to target apoproteins.</text>
</comment>
<dbReference type="HAMAP" id="MF_03038">
    <property type="entry name" value="NUBP1"/>
    <property type="match status" value="1"/>
</dbReference>
<dbReference type="Gene3D" id="3.40.50.300">
    <property type="entry name" value="P-loop containing nucleotide triphosphate hydrolases"/>
    <property type="match status" value="1"/>
</dbReference>
<dbReference type="GO" id="GO:0016226">
    <property type="term" value="P:iron-sulfur cluster assembly"/>
    <property type="evidence" value="ECO:0007669"/>
    <property type="project" value="UniProtKB-UniRule"/>
</dbReference>
<dbReference type="PANTHER" id="PTHR23264:SF35">
    <property type="entry name" value="CYTOSOLIC FE-S CLUSTER ASSEMBLY FACTOR NUBP1"/>
    <property type="match status" value="1"/>
</dbReference>
<dbReference type="Proteomes" id="UP000053259">
    <property type="component" value="Unassembled WGS sequence"/>
</dbReference>
<reference evidence="9 10" key="1">
    <citation type="submission" date="2015-01" db="EMBL/GenBank/DDBJ databases">
        <title>The Genome Sequence of Ochroconis gallopava CBS43764.</title>
        <authorList>
            <consortium name="The Broad Institute Genomics Platform"/>
            <person name="Cuomo C."/>
            <person name="de Hoog S."/>
            <person name="Gorbushina A."/>
            <person name="Stielow B."/>
            <person name="Teixiera M."/>
            <person name="Abouelleil A."/>
            <person name="Chapman S.B."/>
            <person name="Priest M."/>
            <person name="Young S.K."/>
            <person name="Wortman J."/>
            <person name="Nusbaum C."/>
            <person name="Birren B."/>
        </authorList>
    </citation>
    <scope>NUCLEOTIDE SEQUENCE [LARGE SCALE GENOMIC DNA]</scope>
    <source>
        <strain evidence="9 10">CBS 43764</strain>
    </source>
</reference>
<keyword evidence="2 8" id="KW-0963">Cytoplasm</keyword>
<dbReference type="HAMAP" id="MF_02040">
    <property type="entry name" value="Mrp_NBP35"/>
    <property type="match status" value="1"/>
</dbReference>
<evidence type="ECO:0000256" key="1">
    <source>
        <dbReference type="ARBA" id="ARBA00022485"/>
    </source>
</evidence>
<dbReference type="GeneID" id="27313582"/>
<dbReference type="InterPro" id="IPR033756">
    <property type="entry name" value="YlxH/NBP35"/>
</dbReference>
<proteinExistence type="inferred from homology"/>
<dbReference type="InterPro" id="IPR027417">
    <property type="entry name" value="P-loop_NTPase"/>
</dbReference>
<dbReference type="STRING" id="253628.A0A0D2AW66"/>
<keyword evidence="3 8" id="KW-0479">Metal-binding</keyword>
<dbReference type="GO" id="GO:0005829">
    <property type="term" value="C:cytosol"/>
    <property type="evidence" value="ECO:0007669"/>
    <property type="project" value="TreeGrafter"/>
</dbReference>
<dbReference type="GO" id="GO:0140663">
    <property type="term" value="F:ATP-dependent FeS chaperone activity"/>
    <property type="evidence" value="ECO:0007669"/>
    <property type="project" value="InterPro"/>
</dbReference>
<evidence type="ECO:0000256" key="2">
    <source>
        <dbReference type="ARBA" id="ARBA00022490"/>
    </source>
</evidence>
<dbReference type="EMBL" id="KN847545">
    <property type="protein sequence ID" value="KIW03404.1"/>
    <property type="molecule type" value="Genomic_DNA"/>
</dbReference>
<evidence type="ECO:0000256" key="8">
    <source>
        <dbReference type="HAMAP-Rule" id="MF_03038"/>
    </source>
</evidence>